<dbReference type="Proteomes" id="UP000297855">
    <property type="component" value="Unassembled WGS sequence"/>
</dbReference>
<proteinExistence type="predicted"/>
<dbReference type="EMBL" id="RQEV01000017">
    <property type="protein sequence ID" value="TGK15270.1"/>
    <property type="molecule type" value="Genomic_DNA"/>
</dbReference>
<reference evidence="1" key="1">
    <citation type="journal article" date="2019" name="PLoS Negl. Trop. Dis.">
        <title>Revisiting the worldwide diversity of Leptospira species in the environment.</title>
        <authorList>
            <person name="Vincent A.T."/>
            <person name="Schiettekatte O."/>
            <person name="Bourhy P."/>
            <person name="Veyrier F.J."/>
            <person name="Picardeau M."/>
        </authorList>
    </citation>
    <scope>NUCLEOTIDE SEQUENCE [LARGE SCALE GENOMIC DNA]</scope>
    <source>
        <strain evidence="1">SCS5</strain>
    </source>
</reference>
<sequence length="172" mass="20643">MDCTRFVRKRTVSEELSPNVERAKIYLSGHTGEFTKDSEEILTILRRLIDGTVRKDLTFLPDLVSEEDGIYIDLKGHWDRARLKTELSAKDNYFRTYFFDREALEKEKNHSDVRTVRDLLLSSRGIEVDFYFETPQACEVKFKFKENRKWESELINPYFTKRKGKWYVHRLF</sequence>
<evidence type="ECO:0000313" key="2">
    <source>
        <dbReference type="Proteomes" id="UP000297855"/>
    </source>
</evidence>
<dbReference type="AlphaFoldDB" id="A0A4R9GLI8"/>
<accession>A0A4R9GLI8</accession>
<organism evidence="1 2">
    <name type="scientific">Leptospira fluminis</name>
    <dbReference type="NCBI Taxonomy" id="2484979"/>
    <lineage>
        <taxon>Bacteria</taxon>
        <taxon>Pseudomonadati</taxon>
        <taxon>Spirochaetota</taxon>
        <taxon>Spirochaetia</taxon>
        <taxon>Leptospirales</taxon>
        <taxon>Leptospiraceae</taxon>
        <taxon>Leptospira</taxon>
    </lineage>
</organism>
<gene>
    <name evidence="1" type="ORF">EHO61_16160</name>
</gene>
<evidence type="ECO:0000313" key="1">
    <source>
        <dbReference type="EMBL" id="TGK15270.1"/>
    </source>
</evidence>
<dbReference type="OrthoDB" id="341702at2"/>
<name>A0A4R9GLI8_9LEPT</name>
<protein>
    <submittedName>
        <fullName evidence="1">Uncharacterized protein</fullName>
    </submittedName>
</protein>
<keyword evidence="2" id="KW-1185">Reference proteome</keyword>
<comment type="caution">
    <text evidence="1">The sequence shown here is derived from an EMBL/GenBank/DDBJ whole genome shotgun (WGS) entry which is preliminary data.</text>
</comment>